<protein>
    <recommendedName>
        <fullName evidence="3">Cysteine-rich CPCC domain-containing protein</fullName>
    </recommendedName>
</protein>
<organism evidence="1 2">
    <name type="scientific">Paenibacillus harenae</name>
    <dbReference type="NCBI Taxonomy" id="306543"/>
    <lineage>
        <taxon>Bacteria</taxon>
        <taxon>Bacillati</taxon>
        <taxon>Bacillota</taxon>
        <taxon>Bacilli</taxon>
        <taxon>Bacillales</taxon>
        <taxon>Paenibacillaceae</taxon>
        <taxon>Paenibacillus</taxon>
    </lineage>
</organism>
<gene>
    <name evidence="1" type="ORF">J2T15_004072</name>
</gene>
<dbReference type="EMBL" id="JAUSSU010000008">
    <property type="protein sequence ID" value="MDQ0114616.1"/>
    <property type="molecule type" value="Genomic_DNA"/>
</dbReference>
<keyword evidence="2" id="KW-1185">Reference proteome</keyword>
<dbReference type="Proteomes" id="UP001229346">
    <property type="component" value="Unassembled WGS sequence"/>
</dbReference>
<name>A0ABT9U4N9_PAEHA</name>
<sequence>MHTCLVCGYDGLQKPQYDTDGYPTFELCDCCGFESGYDDDDQGYSIDSYREKWLLSGANWFFDKSRPTSWSKDSKIRQLKNIGVELDIHRYRL</sequence>
<accession>A0ABT9U4N9</accession>
<evidence type="ECO:0008006" key="3">
    <source>
        <dbReference type="Google" id="ProtNLM"/>
    </source>
</evidence>
<evidence type="ECO:0000313" key="2">
    <source>
        <dbReference type="Proteomes" id="UP001229346"/>
    </source>
</evidence>
<reference evidence="1 2" key="1">
    <citation type="submission" date="2023-07" db="EMBL/GenBank/DDBJ databases">
        <title>Sorghum-associated microbial communities from plants grown in Nebraska, USA.</title>
        <authorList>
            <person name="Schachtman D."/>
        </authorList>
    </citation>
    <scope>NUCLEOTIDE SEQUENCE [LARGE SCALE GENOMIC DNA]</scope>
    <source>
        <strain evidence="1 2">CC482</strain>
    </source>
</reference>
<proteinExistence type="predicted"/>
<comment type="caution">
    <text evidence="1">The sequence shown here is derived from an EMBL/GenBank/DDBJ whole genome shotgun (WGS) entry which is preliminary data.</text>
</comment>
<evidence type="ECO:0000313" key="1">
    <source>
        <dbReference type="EMBL" id="MDQ0114616.1"/>
    </source>
</evidence>